<sequence>MRFTTLSVATTTAIAVVNAAPVVNQHTYSTPNESKDVSKGLLNTILDTVNSIMDFETVEEPVETPGDHWKKVGKGYKKHWKKVGKGYKKKFTPPTDDDSDVESEEEFEVIVAEDGDAPETPGDHWKKVGKGYKKHWKKVGKGYKKKFTPPTDDDSDVESEEEFEVIVAEDGDAPETPGDHWKKVGKGYKKHWKKVGKGYKKKFTPPTDDDSDVESDVELLEENAPEDPHKYWKHYGKQQKKYWKKIGKEFKDQDPESEEELSTEAPADEDDDYWKKFGKDQKKYWKHYGKEQRKHWKKVGESPEGEEELVELSTEAPADEDDDYWNHYGKDQKKYWKHYGKDQKKHWKKVGKNYKKKYTPPAEDNEGEEYDVEALL</sequence>
<dbReference type="EMBL" id="PUHW01000050">
    <property type="protein sequence ID" value="KAG0690003.1"/>
    <property type="molecule type" value="Genomic_DNA"/>
</dbReference>
<keyword evidence="4" id="KW-1185">Reference proteome</keyword>
<evidence type="ECO:0000256" key="2">
    <source>
        <dbReference type="SAM" id="SignalP"/>
    </source>
</evidence>
<name>A0A9P7BHW4_9ASCO</name>
<evidence type="ECO:0000313" key="4">
    <source>
        <dbReference type="Proteomes" id="UP000697127"/>
    </source>
</evidence>
<evidence type="ECO:0000313" key="3">
    <source>
        <dbReference type="EMBL" id="KAG0690003.1"/>
    </source>
</evidence>
<feature type="compositionally biased region" description="Acidic residues" evidence="1">
    <location>
        <begin position="363"/>
        <end position="376"/>
    </location>
</feature>
<reference evidence="3" key="1">
    <citation type="submission" date="2020-11" db="EMBL/GenBank/DDBJ databases">
        <title>Kefir isolates.</title>
        <authorList>
            <person name="Marcisauskas S."/>
            <person name="Kim Y."/>
            <person name="Blasche S."/>
        </authorList>
    </citation>
    <scope>NUCLEOTIDE SEQUENCE</scope>
    <source>
        <strain evidence="3">Olga-1</strain>
    </source>
</reference>
<feature type="region of interest" description="Disordered" evidence="1">
    <location>
        <begin position="246"/>
        <end position="273"/>
    </location>
</feature>
<evidence type="ECO:0000256" key="1">
    <source>
        <dbReference type="SAM" id="MobiDB-lite"/>
    </source>
</evidence>
<protein>
    <submittedName>
        <fullName evidence="3">Uncharacterized protein</fullName>
    </submittedName>
</protein>
<dbReference type="AlphaFoldDB" id="A0A9P7BHW4"/>
<organism evidence="3 4">
    <name type="scientific">Pichia californica</name>
    <dbReference type="NCBI Taxonomy" id="460514"/>
    <lineage>
        <taxon>Eukaryota</taxon>
        <taxon>Fungi</taxon>
        <taxon>Dikarya</taxon>
        <taxon>Ascomycota</taxon>
        <taxon>Saccharomycotina</taxon>
        <taxon>Pichiomycetes</taxon>
        <taxon>Pichiales</taxon>
        <taxon>Pichiaceae</taxon>
        <taxon>Pichia</taxon>
    </lineage>
</organism>
<keyword evidence="2" id="KW-0732">Signal</keyword>
<proteinExistence type="predicted"/>
<feature type="region of interest" description="Disordered" evidence="1">
    <location>
        <begin position="355"/>
        <end position="376"/>
    </location>
</feature>
<feature type="signal peptide" evidence="2">
    <location>
        <begin position="1"/>
        <end position="19"/>
    </location>
</feature>
<dbReference type="OrthoDB" id="2138282at2759"/>
<comment type="caution">
    <text evidence="3">The sequence shown here is derived from an EMBL/GenBank/DDBJ whole genome shotgun (WGS) entry which is preliminary data.</text>
</comment>
<feature type="compositionally biased region" description="Acidic residues" evidence="1">
    <location>
        <begin position="255"/>
        <end position="272"/>
    </location>
</feature>
<accession>A0A9P7BHW4</accession>
<gene>
    <name evidence="3" type="ORF">C6P40_004054</name>
</gene>
<feature type="region of interest" description="Disordered" evidence="1">
    <location>
        <begin position="295"/>
        <end position="324"/>
    </location>
</feature>
<feature type="chain" id="PRO_5040239956" evidence="2">
    <location>
        <begin position="20"/>
        <end position="376"/>
    </location>
</feature>
<dbReference type="Proteomes" id="UP000697127">
    <property type="component" value="Unassembled WGS sequence"/>
</dbReference>